<dbReference type="SUPFAM" id="SSF52402">
    <property type="entry name" value="Adenine nucleotide alpha hydrolases-like"/>
    <property type="match status" value="1"/>
</dbReference>
<dbReference type="InterPro" id="IPR014729">
    <property type="entry name" value="Rossmann-like_a/b/a_fold"/>
</dbReference>
<proteinExistence type="predicted"/>
<sequence>MEKNKLYELLERRLHSFNGLAIAFSGGLDSRFLAYTAKSIGLRPLCIHVKGIHVPQTESKYAETWAKEQGLDFVSLVYNPLLTPEVAVNDKERCYFCKKAMFVLMLKYLESQKSPYTLVDGSNTSDSFEYRPGQKALFELGVLSPLAEVGLTKDWVRSFAQKTGLDNPQQQARPCLLTRFEYNFNITETYLNIIEQAETKLLTFFSDRVDSGEIYKMPDFRLRLTNNGYLLQLSGVHEYLISREFLFEELQKLFLSLDIKQIKIVVSDKISGYFDTK</sequence>
<name>A0A1M7SR26_9BACT</name>
<protein>
    <recommendedName>
        <fullName evidence="3">NAD/GMP synthase domain-containing protein</fullName>
    </recommendedName>
</protein>
<accession>A0A1M7SR26</accession>
<evidence type="ECO:0000313" key="2">
    <source>
        <dbReference type="Proteomes" id="UP000186469"/>
    </source>
</evidence>
<gene>
    <name evidence="1" type="ORF">SAMN02745728_01172</name>
</gene>
<dbReference type="Gene3D" id="3.40.50.620">
    <property type="entry name" value="HUPs"/>
    <property type="match status" value="1"/>
</dbReference>
<dbReference type="PANTHER" id="PTHR43169">
    <property type="entry name" value="EXSB FAMILY PROTEIN"/>
    <property type="match status" value="1"/>
</dbReference>
<organism evidence="1 2">
    <name type="scientific">Desulfovibrio litoralis DSM 11393</name>
    <dbReference type="NCBI Taxonomy" id="1121455"/>
    <lineage>
        <taxon>Bacteria</taxon>
        <taxon>Pseudomonadati</taxon>
        <taxon>Thermodesulfobacteriota</taxon>
        <taxon>Desulfovibrionia</taxon>
        <taxon>Desulfovibrionales</taxon>
        <taxon>Desulfovibrionaceae</taxon>
        <taxon>Desulfovibrio</taxon>
    </lineage>
</organism>
<dbReference type="PANTHER" id="PTHR43169:SF2">
    <property type="entry name" value="NAD_GMP SYNTHASE DOMAIN-CONTAINING PROTEIN"/>
    <property type="match status" value="1"/>
</dbReference>
<evidence type="ECO:0008006" key="3">
    <source>
        <dbReference type="Google" id="ProtNLM"/>
    </source>
</evidence>
<reference evidence="1 2" key="1">
    <citation type="submission" date="2016-12" db="EMBL/GenBank/DDBJ databases">
        <authorList>
            <person name="Song W.-J."/>
            <person name="Kurnit D.M."/>
        </authorList>
    </citation>
    <scope>NUCLEOTIDE SEQUENCE [LARGE SCALE GENOMIC DNA]</scope>
    <source>
        <strain evidence="1 2">DSM 11393</strain>
    </source>
</reference>
<keyword evidence="2" id="KW-1185">Reference proteome</keyword>
<dbReference type="OrthoDB" id="9776919at2"/>
<dbReference type="InterPro" id="IPR052188">
    <property type="entry name" value="Ni-pincer_cofactor_biosynth"/>
</dbReference>
<dbReference type="Proteomes" id="UP000186469">
    <property type="component" value="Unassembled WGS sequence"/>
</dbReference>
<dbReference type="STRING" id="1121455.SAMN02745728_01172"/>
<evidence type="ECO:0000313" key="1">
    <source>
        <dbReference type="EMBL" id="SHN60939.1"/>
    </source>
</evidence>
<dbReference type="EMBL" id="FRDI01000004">
    <property type="protein sequence ID" value="SHN60939.1"/>
    <property type="molecule type" value="Genomic_DNA"/>
</dbReference>
<dbReference type="RefSeq" id="WP_072696855.1">
    <property type="nucleotide sequence ID" value="NZ_FRDI01000004.1"/>
</dbReference>
<dbReference type="AlphaFoldDB" id="A0A1M7SR26"/>